<protein>
    <submittedName>
        <fullName evidence="1">Uncharacterized protein</fullName>
    </submittedName>
</protein>
<evidence type="ECO:0000313" key="1">
    <source>
        <dbReference type="EMBL" id="CAI5728311.1"/>
    </source>
</evidence>
<keyword evidence="2" id="KW-1185">Reference proteome</keyword>
<dbReference type="Proteomes" id="UP001162031">
    <property type="component" value="Unassembled WGS sequence"/>
</dbReference>
<name>A0AAV0TVK3_HYABA</name>
<evidence type="ECO:0000313" key="2">
    <source>
        <dbReference type="Proteomes" id="UP001162031"/>
    </source>
</evidence>
<sequence>MNLVIVLQSVRSEREANNLPRTQDAPPVLPTQLVKLLPQMLLRMTYDEDDKLRAVEINPNRTCLIHPSLKGIFQTNHRGVLDTLTQRMAQT</sequence>
<accession>A0AAV0TVK3</accession>
<gene>
    <name evidence="1" type="ORF">HBR001_LOCUS4295</name>
</gene>
<dbReference type="AlphaFoldDB" id="A0AAV0TVK3"/>
<reference evidence="1" key="1">
    <citation type="submission" date="2022-12" db="EMBL/GenBank/DDBJ databases">
        <authorList>
            <person name="Webb A."/>
        </authorList>
    </citation>
    <scope>NUCLEOTIDE SEQUENCE</scope>
    <source>
        <strain evidence="1">Hp1</strain>
    </source>
</reference>
<dbReference type="EMBL" id="CANTFL010000861">
    <property type="protein sequence ID" value="CAI5728311.1"/>
    <property type="molecule type" value="Genomic_DNA"/>
</dbReference>
<comment type="caution">
    <text evidence="1">The sequence shown here is derived from an EMBL/GenBank/DDBJ whole genome shotgun (WGS) entry which is preliminary data.</text>
</comment>
<organism evidence="1 2">
    <name type="scientific">Hyaloperonospora brassicae</name>
    <name type="common">Brassica downy mildew</name>
    <name type="synonym">Peronospora brassicae</name>
    <dbReference type="NCBI Taxonomy" id="162125"/>
    <lineage>
        <taxon>Eukaryota</taxon>
        <taxon>Sar</taxon>
        <taxon>Stramenopiles</taxon>
        <taxon>Oomycota</taxon>
        <taxon>Peronosporomycetes</taxon>
        <taxon>Peronosporales</taxon>
        <taxon>Peronosporaceae</taxon>
        <taxon>Hyaloperonospora</taxon>
    </lineage>
</organism>
<proteinExistence type="predicted"/>